<feature type="region of interest" description="Disordered" evidence="1">
    <location>
        <begin position="30"/>
        <end position="57"/>
    </location>
</feature>
<dbReference type="AlphaFoldDB" id="E0TWV6"/>
<proteinExistence type="predicted"/>
<reference key="1">
    <citation type="submission" date="2010-08" db="EMBL/GenBank/DDBJ databases">
        <authorList>
            <person name="Zeigler D.R."/>
        </authorList>
    </citation>
    <scope>NUCLEOTIDE SEQUENCE</scope>
    <source>
        <strain>W23</strain>
    </source>
</reference>
<protein>
    <submittedName>
        <fullName evidence="2">Uncharacterized protein</fullName>
    </submittedName>
</protein>
<evidence type="ECO:0000313" key="3">
    <source>
        <dbReference type="Proteomes" id="UP000002233"/>
    </source>
</evidence>
<gene>
    <name evidence="2" type="ordered locus">BSUW23_19290</name>
</gene>
<organism evidence="2 3">
    <name type="scientific">Bacillus spizizenii (strain ATCC 23059 / NRRL B-14472 / W23)</name>
    <name type="common">Bacillus subtilis subsp. spizizenii</name>
    <dbReference type="NCBI Taxonomy" id="655816"/>
    <lineage>
        <taxon>Bacteria</taxon>
        <taxon>Bacillati</taxon>
        <taxon>Bacillota</taxon>
        <taxon>Bacilli</taxon>
        <taxon>Bacillales</taxon>
        <taxon>Bacillaceae</taxon>
        <taxon>Bacillus</taxon>
    </lineage>
</organism>
<name>E0TWV6_BACSH</name>
<evidence type="ECO:0000313" key="2">
    <source>
        <dbReference type="EMBL" id="ADM39892.1"/>
    </source>
</evidence>
<dbReference type="EMBL" id="CP002183">
    <property type="protein sequence ID" value="ADM39892.1"/>
    <property type="molecule type" value="Genomic_DNA"/>
</dbReference>
<dbReference type="Proteomes" id="UP000002233">
    <property type="component" value="Chromosome"/>
</dbReference>
<evidence type="ECO:0000256" key="1">
    <source>
        <dbReference type="SAM" id="MobiDB-lite"/>
    </source>
</evidence>
<sequence length="86" mass="9481">MHNTVSNCKDQGQPCRKLYGRIKPLKIRLRKRRLPALGRKQPNGQEPKPDEYAQIDSGGCTKGVIQMNARYAANTNANKMGSALAG</sequence>
<reference evidence="2 3" key="2">
    <citation type="journal article" date="2011" name="Microbiology">
        <title>The genome sequence of Bacillus subtilis subsp. spizizenii W23: insights into speciation within the B. subtilis complex and into the history of B. subtilis genetics.</title>
        <authorList>
            <person name="Zeigler D.R."/>
        </authorList>
    </citation>
    <scope>NUCLEOTIDE SEQUENCE [LARGE SCALE GENOMIC DNA]</scope>
    <source>
        <strain evidence="3">ATCC 23059 / NRRL B-14472 / W23</strain>
    </source>
</reference>
<dbReference type="KEGG" id="bss:BSUW23_19290"/>
<accession>E0TWV6</accession>
<dbReference type="HOGENOM" id="CLU_2491405_0_0_9"/>